<dbReference type="Proteomes" id="UP000000496">
    <property type="component" value="Chromosome gsn.131"/>
</dbReference>
<dbReference type="Gene3D" id="3.40.50.720">
    <property type="entry name" value="NAD(P)-binding Rossmann-like Domain"/>
    <property type="match status" value="1"/>
</dbReference>
<protein>
    <submittedName>
        <fullName evidence="4">UDP-glucuronate 4-epimerase 4</fullName>
        <ecNumber evidence="4">5.1.3.6</ecNumber>
    </submittedName>
</protein>
<dbReference type="PRINTS" id="PR01713">
    <property type="entry name" value="NUCEPIMERASE"/>
</dbReference>
<keyword evidence="4" id="KW-0413">Isomerase</keyword>
<feature type="domain" description="NAD-dependent epimerase/dehydratase" evidence="3">
    <location>
        <begin position="10"/>
        <end position="250"/>
    </location>
</feature>
<dbReference type="GO" id="GO:0050378">
    <property type="term" value="F:UDP-glucuronate 4-epimerase activity"/>
    <property type="evidence" value="ECO:0007669"/>
    <property type="project" value="UniProtKB-EC"/>
</dbReference>
<keyword evidence="5" id="KW-1185">Reference proteome</keyword>
<dbReference type="OrthoDB" id="9811743at2"/>
<dbReference type="eggNOG" id="COG0451">
    <property type="taxonomic scope" value="Bacteria"/>
</dbReference>
<keyword evidence="2" id="KW-0472">Membrane</keyword>
<accession>F8L5W5</accession>
<keyword evidence="1" id="KW-0520">NAD</keyword>
<dbReference type="EMBL" id="FR872582">
    <property type="protein sequence ID" value="CCB88107.1"/>
    <property type="molecule type" value="Genomic_DNA"/>
</dbReference>
<sequence>MSDQKKPYSVFITGIAGFIGSHLASFLKKRGDYVIGCDNFNDYYSPELKKARVERLKKQGIEILNCDICDQDVLSRLFDEKGFTHIVHLAAQAGVRYSITHPFPYSHSNLNGFLHILELCRHHQPLKLVFASSSSVYGGNTKIPFCESDPTDHPISLYAATKKSGELLAQTYYHLYHFPIIGLRFFTVYGPWGRPDMAYYSFTESILNDKPIPVFNHGKMGRDFTYIDDIVDGTVRALDFEGGFELFNLGNNQSESLMEMIHILEKHIGKKARIDFKPMQLGDVEQTFADIDKAQKLLGFQPKVSLDLGLERFVQWYHATHQIQTKAT</sequence>
<dbReference type="InterPro" id="IPR036291">
    <property type="entry name" value="NAD(P)-bd_dom_sf"/>
</dbReference>
<feature type="transmembrane region" description="Helical" evidence="2">
    <location>
        <begin position="7"/>
        <end position="27"/>
    </location>
</feature>
<dbReference type="SUPFAM" id="SSF51735">
    <property type="entry name" value="NAD(P)-binding Rossmann-fold domains"/>
    <property type="match status" value="1"/>
</dbReference>
<evidence type="ECO:0000256" key="2">
    <source>
        <dbReference type="SAM" id="Phobius"/>
    </source>
</evidence>
<dbReference type="HOGENOM" id="CLU_007383_1_7_0"/>
<dbReference type="PANTHER" id="PTHR43574">
    <property type="entry name" value="EPIMERASE-RELATED"/>
    <property type="match status" value="1"/>
</dbReference>
<dbReference type="Pfam" id="PF01370">
    <property type="entry name" value="Epimerase"/>
    <property type="match status" value="1"/>
</dbReference>
<dbReference type="InterPro" id="IPR001509">
    <property type="entry name" value="Epimerase_deHydtase"/>
</dbReference>
<name>F8L5W5_SIMNZ</name>
<dbReference type="KEGG" id="sng:SNE_A02300"/>
<proteinExistence type="predicted"/>
<gene>
    <name evidence="4" type="primary">gAE4</name>
    <name evidence="4" type="ordered locus">SNE_A02300</name>
</gene>
<organism evidence="4 5">
    <name type="scientific">Simkania negevensis (strain ATCC VR-1471 / DSM 27360 / Z)</name>
    <dbReference type="NCBI Taxonomy" id="331113"/>
    <lineage>
        <taxon>Bacteria</taxon>
        <taxon>Pseudomonadati</taxon>
        <taxon>Chlamydiota</taxon>
        <taxon>Chlamydiia</taxon>
        <taxon>Parachlamydiales</taxon>
        <taxon>Simkaniaceae</taxon>
        <taxon>Simkania</taxon>
    </lineage>
</organism>
<reference evidence="4 5" key="2">
    <citation type="journal article" date="2011" name="Mol. Biol. Evol.">
        <title>Unity in variety--the pan-genome of the Chlamydiae.</title>
        <authorList>
            <person name="Collingro A."/>
            <person name="Tischler P."/>
            <person name="Weinmaier T."/>
            <person name="Penz T."/>
            <person name="Heinz E."/>
            <person name="Brunham R.C."/>
            <person name="Read T.D."/>
            <person name="Bavoil P.M."/>
            <person name="Sachse K."/>
            <person name="Kahane S."/>
            <person name="Friedman M.G."/>
            <person name="Rattei T."/>
            <person name="Myers G.S."/>
            <person name="Horn M."/>
        </authorList>
    </citation>
    <scope>NUCLEOTIDE SEQUENCE [LARGE SCALE GENOMIC DNA]</scope>
    <source>
        <strain evidence="5">ATCC VR-1471 / Z</strain>
    </source>
</reference>
<evidence type="ECO:0000259" key="3">
    <source>
        <dbReference type="Pfam" id="PF01370"/>
    </source>
</evidence>
<evidence type="ECO:0000313" key="5">
    <source>
        <dbReference type="Proteomes" id="UP000000496"/>
    </source>
</evidence>
<evidence type="ECO:0000313" key="4">
    <source>
        <dbReference type="EMBL" id="CCB88107.1"/>
    </source>
</evidence>
<keyword evidence="2" id="KW-0812">Transmembrane</keyword>
<evidence type="ECO:0000256" key="1">
    <source>
        <dbReference type="ARBA" id="ARBA00023027"/>
    </source>
</evidence>
<reference key="1">
    <citation type="journal article" date="2011" name="Mol. Biol. Evol.">
        <title>Unity in variety -- the pan-genome of the Chlamydiae.</title>
        <authorList>
            <person name="Collingro A."/>
            <person name="Tischler P."/>
            <person name="Weinmaier T."/>
            <person name="Penz T."/>
            <person name="Heinz E."/>
            <person name="Brunham R.C."/>
            <person name="Read T.D."/>
            <person name="Bavoil P.M."/>
            <person name="Sachse K."/>
            <person name="Kahane S."/>
            <person name="Friedman M.G."/>
            <person name="Rattei T."/>
            <person name="Myers G.S.A."/>
            <person name="Horn M."/>
        </authorList>
    </citation>
    <scope>NUCLEOTIDE SEQUENCE</scope>
    <source>
        <strain>Z</strain>
    </source>
</reference>
<dbReference type="STRING" id="331113.SNE_A02300"/>
<dbReference type="AlphaFoldDB" id="F8L5W5"/>
<keyword evidence="2" id="KW-1133">Transmembrane helix</keyword>
<dbReference type="Gene3D" id="3.90.25.10">
    <property type="entry name" value="UDP-galactose 4-epimerase, domain 1"/>
    <property type="match status" value="1"/>
</dbReference>
<dbReference type="EC" id="5.1.3.6" evidence="4"/>